<evidence type="ECO:0000313" key="1">
    <source>
        <dbReference type="EMBL" id="KAF2891224.1"/>
    </source>
</evidence>
<protein>
    <submittedName>
        <fullName evidence="1">Uncharacterized protein</fullName>
    </submittedName>
</protein>
<dbReference type="OrthoDB" id="7367179at2759"/>
<proteinExistence type="predicted"/>
<dbReference type="Proteomes" id="UP000801492">
    <property type="component" value="Unassembled WGS sequence"/>
</dbReference>
<name>A0A8K0G9K5_IGNLU</name>
<reference evidence="1" key="1">
    <citation type="submission" date="2019-08" db="EMBL/GenBank/DDBJ databases">
        <title>The genome of the North American firefly Photinus pyralis.</title>
        <authorList>
            <consortium name="Photinus pyralis genome working group"/>
            <person name="Fallon T.R."/>
            <person name="Sander Lower S.E."/>
            <person name="Weng J.-K."/>
        </authorList>
    </citation>
    <scope>NUCLEOTIDE SEQUENCE</scope>
    <source>
        <strain evidence="1">TRF0915ILg1</strain>
        <tissue evidence="1">Whole body</tissue>
    </source>
</reference>
<dbReference type="EMBL" id="VTPC01036396">
    <property type="protein sequence ID" value="KAF2891224.1"/>
    <property type="molecule type" value="Genomic_DNA"/>
</dbReference>
<keyword evidence="2" id="KW-1185">Reference proteome</keyword>
<sequence>MKGGGYLGFRHPKGETKTIQDVARNRRKMKPTCTSQLCKKFKNRFCHEFKETDRKNIFNYFWEKLDWKQTEIYIAVLEHQSRRDPSYLYNLRKGDKHLQVCKRISEENHTSPSSTRRSSRSIESEDLKFVRELLRDLPKLPSHYCRHDTKKEKTLVKCVKDMNIGIFNPKKDRYDTCVQYDSGNLNEEEYKIHRQEKAQAQEEKAKDKEKAQNGRCHVIVIDLQAVKTGPVVN</sequence>
<feature type="non-terminal residue" evidence="1">
    <location>
        <position position="1"/>
    </location>
</feature>
<dbReference type="AlphaFoldDB" id="A0A8K0G9K5"/>
<comment type="caution">
    <text evidence="1">The sequence shown here is derived from an EMBL/GenBank/DDBJ whole genome shotgun (WGS) entry which is preliminary data.</text>
</comment>
<evidence type="ECO:0000313" key="2">
    <source>
        <dbReference type="Proteomes" id="UP000801492"/>
    </source>
</evidence>
<accession>A0A8K0G9K5</accession>
<organism evidence="1 2">
    <name type="scientific">Ignelater luminosus</name>
    <name type="common">Cucubano</name>
    <name type="synonym">Pyrophorus luminosus</name>
    <dbReference type="NCBI Taxonomy" id="2038154"/>
    <lineage>
        <taxon>Eukaryota</taxon>
        <taxon>Metazoa</taxon>
        <taxon>Ecdysozoa</taxon>
        <taxon>Arthropoda</taxon>
        <taxon>Hexapoda</taxon>
        <taxon>Insecta</taxon>
        <taxon>Pterygota</taxon>
        <taxon>Neoptera</taxon>
        <taxon>Endopterygota</taxon>
        <taxon>Coleoptera</taxon>
        <taxon>Polyphaga</taxon>
        <taxon>Elateriformia</taxon>
        <taxon>Elateroidea</taxon>
        <taxon>Elateridae</taxon>
        <taxon>Agrypninae</taxon>
        <taxon>Pyrophorini</taxon>
        <taxon>Ignelater</taxon>
    </lineage>
</organism>
<gene>
    <name evidence="1" type="ORF">ILUMI_14949</name>
</gene>